<reference evidence="5" key="1">
    <citation type="submission" date="2022-10" db="EMBL/GenBank/DDBJ databases">
        <title>Genome assembly of Pristionchus species.</title>
        <authorList>
            <person name="Yoshida K."/>
            <person name="Sommer R.J."/>
        </authorList>
    </citation>
    <scope>NUCLEOTIDE SEQUENCE [LARGE SCALE GENOMIC DNA]</scope>
    <source>
        <strain evidence="5">RS5460</strain>
    </source>
</reference>
<dbReference type="AlphaFoldDB" id="A0AAN5CN76"/>
<dbReference type="Proteomes" id="UP001328107">
    <property type="component" value="Unassembled WGS sequence"/>
</dbReference>
<protein>
    <recommendedName>
        <fullName evidence="6">C2H2-type domain-containing protein</fullName>
    </recommendedName>
</protein>
<evidence type="ECO:0000313" key="5">
    <source>
        <dbReference type="Proteomes" id="UP001328107"/>
    </source>
</evidence>
<dbReference type="EMBL" id="BTRK01000004">
    <property type="protein sequence ID" value="GMR47467.1"/>
    <property type="molecule type" value="Genomic_DNA"/>
</dbReference>
<evidence type="ECO:0000313" key="4">
    <source>
        <dbReference type="EMBL" id="GMR47467.1"/>
    </source>
</evidence>
<feature type="domain" description="C2H2-type" evidence="2">
    <location>
        <begin position="471"/>
        <end position="495"/>
    </location>
</feature>
<comment type="caution">
    <text evidence="4">The sequence shown here is derived from an EMBL/GenBank/DDBJ whole genome shotgun (WGS) entry which is preliminary data.</text>
</comment>
<keyword evidence="1" id="KW-0175">Coiled coil</keyword>
<feature type="domain" description="U1-type" evidence="3">
    <location>
        <begin position="75"/>
        <end position="109"/>
    </location>
</feature>
<gene>
    <name evidence="4" type="ORF">PMAYCL1PPCAC_17662</name>
</gene>
<proteinExistence type="predicted"/>
<evidence type="ECO:0008006" key="6">
    <source>
        <dbReference type="Google" id="ProtNLM"/>
    </source>
</evidence>
<dbReference type="InterPro" id="IPR003604">
    <property type="entry name" value="Matrin/U1-like-C_Znf_C2H2"/>
</dbReference>
<evidence type="ECO:0000259" key="2">
    <source>
        <dbReference type="SMART" id="SM00355"/>
    </source>
</evidence>
<feature type="domain" description="U1-type" evidence="3">
    <location>
        <begin position="382"/>
        <end position="416"/>
    </location>
</feature>
<feature type="domain" description="C2H2-type" evidence="2">
    <location>
        <begin position="385"/>
        <end position="409"/>
    </location>
</feature>
<dbReference type="GO" id="GO:0003676">
    <property type="term" value="F:nucleic acid binding"/>
    <property type="evidence" value="ECO:0007669"/>
    <property type="project" value="InterPro"/>
</dbReference>
<keyword evidence="5" id="KW-1185">Reference proteome</keyword>
<sequence>MKFDNEEFDQLKKKIDQEEKDIDVQLSNPDIFSDNWLERMLKDTSGIDTVYELFALQNVDKLFRKSLLMIKLKSTKTLFCSVCKKVYFNYIHYLFHINTTNHANNMYNQCTMKSYLLWKDLLEIYAADVANWHATEYTFSKGDIRYQEALQGYDDEDSIPPTTEWMESLRTYIETNKYEELSDRMKKHIMDDLLEKLNNEIALCKICNEAFVTPKGFLDHCLSFNHYELVQSIHIDGPKIVMKYLTIMMNELASDDYLQRMGMTSQLHPTSAEVCLDHVKSISPSVPTMTSKWSTRTGLSPEREEELMMMNRMEGKSMSAVKSLKGGEHLVKLLEPGQDSFSSLVRTILGHPNYEKHHLDYVEELHGDLEILAAVIRRTIDKGIPYCLYCDVVFKDTQSFCDHLFAKSHHDRYVNYLYKKVPSSPDEYAFHNVQEVVKMLLLEFFQRYHFRETSGYYIPPTFVMETSNVTFYCDLCALSFLDFSFYIAHFWSKSHISCFVDPSPLKGRDAYLSLLIKNSTIDQLKNIGNEVIQKYSVIKKPVVLEDRKMDTRDTYLMLFVQLHFGKKYEQWRKRQSFKCDEGTPAEYDETRHVPTKEVIREIDEQMRIAHERAPYVWWDEKNKECRKFRNFFFNFPPFFIWDRLNDHMKKGENKTSFCLQCNLEFRSSTYYFLHFGEDKHPYPKGMDEPMAGFVMLMYIMYSEKRIGVNLDKYLPLTPL</sequence>
<feature type="domain" description="C2H2-type" evidence="2">
    <location>
        <begin position="656"/>
        <end position="680"/>
    </location>
</feature>
<dbReference type="GO" id="GO:0008270">
    <property type="term" value="F:zinc ion binding"/>
    <property type="evidence" value="ECO:0007669"/>
    <property type="project" value="InterPro"/>
</dbReference>
<evidence type="ECO:0000259" key="3">
    <source>
        <dbReference type="SMART" id="SM00451"/>
    </source>
</evidence>
<feature type="coiled-coil region" evidence="1">
    <location>
        <begin position="1"/>
        <end position="28"/>
    </location>
</feature>
<accession>A0AAN5CN76</accession>
<feature type="domain" description="C2H2-type" evidence="2">
    <location>
        <begin position="78"/>
        <end position="102"/>
    </location>
</feature>
<organism evidence="4 5">
    <name type="scientific">Pristionchus mayeri</name>
    <dbReference type="NCBI Taxonomy" id="1317129"/>
    <lineage>
        <taxon>Eukaryota</taxon>
        <taxon>Metazoa</taxon>
        <taxon>Ecdysozoa</taxon>
        <taxon>Nematoda</taxon>
        <taxon>Chromadorea</taxon>
        <taxon>Rhabditida</taxon>
        <taxon>Rhabditina</taxon>
        <taxon>Diplogasteromorpha</taxon>
        <taxon>Diplogasteroidea</taxon>
        <taxon>Neodiplogasteridae</taxon>
        <taxon>Pristionchus</taxon>
    </lineage>
</organism>
<dbReference type="InterPro" id="IPR013087">
    <property type="entry name" value="Znf_C2H2_type"/>
</dbReference>
<dbReference type="SMART" id="SM00451">
    <property type="entry name" value="ZnF_U1"/>
    <property type="match status" value="3"/>
</dbReference>
<feature type="domain" description="U1-type" evidence="3">
    <location>
        <begin position="199"/>
        <end position="233"/>
    </location>
</feature>
<feature type="domain" description="C2H2-type" evidence="2">
    <location>
        <begin position="202"/>
        <end position="226"/>
    </location>
</feature>
<evidence type="ECO:0000256" key="1">
    <source>
        <dbReference type="SAM" id="Coils"/>
    </source>
</evidence>
<dbReference type="SMART" id="SM00355">
    <property type="entry name" value="ZnF_C2H2"/>
    <property type="match status" value="5"/>
</dbReference>
<name>A0AAN5CN76_9BILA</name>